<evidence type="ECO:0000259" key="4">
    <source>
        <dbReference type="Pfam" id="PF01170"/>
    </source>
</evidence>
<dbReference type="PANTHER" id="PTHR13370">
    <property type="entry name" value="RNA METHYLASE-RELATED"/>
    <property type="match status" value="1"/>
</dbReference>
<evidence type="ECO:0000256" key="1">
    <source>
        <dbReference type="ARBA" id="ARBA00022603"/>
    </source>
</evidence>
<feature type="domain" description="Ribosomal RNA large subunit methyltransferase K/L-like methyltransferase" evidence="4">
    <location>
        <begin position="288"/>
        <end position="409"/>
    </location>
</feature>
<comment type="caution">
    <text evidence="5">The sequence shown here is derived from an EMBL/GenBank/DDBJ whole genome shotgun (WGS) entry which is preliminary data.</text>
</comment>
<dbReference type="GO" id="GO:0032259">
    <property type="term" value="P:methylation"/>
    <property type="evidence" value="ECO:0007669"/>
    <property type="project" value="UniProtKB-KW"/>
</dbReference>
<dbReference type="PROSITE" id="PS00092">
    <property type="entry name" value="N6_MTASE"/>
    <property type="match status" value="1"/>
</dbReference>
<dbReference type="AlphaFoldDB" id="A0AB34JK06"/>
<evidence type="ECO:0000313" key="6">
    <source>
        <dbReference type="Proteomes" id="UP001515480"/>
    </source>
</evidence>
<evidence type="ECO:0000313" key="5">
    <source>
        <dbReference type="EMBL" id="KAL1521318.1"/>
    </source>
</evidence>
<keyword evidence="3" id="KW-0732">Signal</keyword>
<dbReference type="InterPro" id="IPR002052">
    <property type="entry name" value="DNA_methylase_N6_adenine_CS"/>
</dbReference>
<dbReference type="GO" id="GO:0003676">
    <property type="term" value="F:nucleic acid binding"/>
    <property type="evidence" value="ECO:0007669"/>
    <property type="project" value="InterPro"/>
</dbReference>
<keyword evidence="1" id="KW-0489">Methyltransferase</keyword>
<feature type="signal peptide" evidence="3">
    <location>
        <begin position="1"/>
        <end position="18"/>
    </location>
</feature>
<sequence>MAACLSLVFAAAHGACLKGPPIKWTPPPAPGAWPRFLFHFRGAHGDFRLQEVRAVAEMLGFASQLELQALPHLSESASSRPAACSTQQYARIDGGDVGPSVFQWVSLPDASAAAAVASRCVLVRAAYDVWAHACFDGEGEPPSSRGRWEWLASAVCESGEAQRDRMLAPLGEESWKLELLTFGVHKPYSLAAKVALFELFHELLVGLPGEVELASPRHVITLLEDRAHPTALGPASGGLPPIEWEGWQGVDASGAPHEATGHSSRLFVGRRLSRGAGSLLAAFSLSSRRFVGRTSLPADLAFLMANSARVRRGSLVLDPFCGTASTLLSCARFGACVVGVDIDARTLGCVEAEGGGRAERGVYANFEQAGLPPPVELIVSDAGLLLHDQILTDGRYYEFDAIVTDPPYGLLEGLGALYVPLSLRIETLMAIAAHRLRVGGLLVFLLPVPAEDKEPTLPHSDCMELVSLSRQPMTLRIHRYLVTMRKTTRPSDNDIRAPSCAETPSELQKMASPWERWWESLGQDRATIDSINSKASTNTA</sequence>
<dbReference type="EMBL" id="JBGBPQ010000007">
    <property type="protein sequence ID" value="KAL1521318.1"/>
    <property type="molecule type" value="Genomic_DNA"/>
</dbReference>
<dbReference type="GO" id="GO:0043527">
    <property type="term" value="C:tRNA methyltransferase complex"/>
    <property type="evidence" value="ECO:0007669"/>
    <property type="project" value="UniProtKB-ARBA"/>
</dbReference>
<gene>
    <name evidence="5" type="ORF">AB1Y20_020985</name>
</gene>
<protein>
    <recommendedName>
        <fullName evidence="4">Ribosomal RNA large subunit methyltransferase K/L-like methyltransferase domain-containing protein</fullName>
    </recommendedName>
</protein>
<dbReference type="GO" id="GO:0008168">
    <property type="term" value="F:methyltransferase activity"/>
    <property type="evidence" value="ECO:0007669"/>
    <property type="project" value="UniProtKB-KW"/>
</dbReference>
<dbReference type="Proteomes" id="UP001515480">
    <property type="component" value="Unassembled WGS sequence"/>
</dbReference>
<keyword evidence="2" id="KW-0808">Transferase</keyword>
<keyword evidence="6" id="KW-1185">Reference proteome</keyword>
<accession>A0AB34JK06</accession>
<name>A0AB34JK06_PRYPA</name>
<dbReference type="SUPFAM" id="SSF53335">
    <property type="entry name" value="S-adenosyl-L-methionine-dependent methyltransferases"/>
    <property type="match status" value="1"/>
</dbReference>
<dbReference type="PANTHER" id="PTHR13370:SF3">
    <property type="entry name" value="TRNA (GUANINE(10)-N2)-METHYLTRANSFERASE HOMOLOG"/>
    <property type="match status" value="1"/>
</dbReference>
<dbReference type="PIRSF" id="PIRSF017259">
    <property type="entry name" value="tRNA_mtfrase_TRM11"/>
    <property type="match status" value="1"/>
</dbReference>
<evidence type="ECO:0000256" key="3">
    <source>
        <dbReference type="SAM" id="SignalP"/>
    </source>
</evidence>
<dbReference type="GO" id="GO:0005737">
    <property type="term" value="C:cytoplasm"/>
    <property type="evidence" value="ECO:0007669"/>
    <property type="project" value="TreeGrafter"/>
</dbReference>
<dbReference type="Pfam" id="PF01170">
    <property type="entry name" value="UPF0020"/>
    <property type="match status" value="1"/>
</dbReference>
<reference evidence="5 6" key="1">
    <citation type="journal article" date="2024" name="Science">
        <title>Giant polyketide synthase enzymes in the biosynthesis of giant marine polyether toxins.</title>
        <authorList>
            <person name="Fallon T.R."/>
            <person name="Shende V.V."/>
            <person name="Wierzbicki I.H."/>
            <person name="Pendleton A.L."/>
            <person name="Watervoot N.F."/>
            <person name="Auber R.P."/>
            <person name="Gonzalez D.J."/>
            <person name="Wisecaver J.H."/>
            <person name="Moore B.S."/>
        </authorList>
    </citation>
    <scope>NUCLEOTIDE SEQUENCE [LARGE SCALE GENOMIC DNA]</scope>
    <source>
        <strain evidence="5 6">12B1</strain>
    </source>
</reference>
<dbReference type="InterPro" id="IPR000241">
    <property type="entry name" value="RlmKL-like_Mtase"/>
</dbReference>
<feature type="chain" id="PRO_5044284295" description="Ribosomal RNA large subunit methyltransferase K/L-like methyltransferase domain-containing protein" evidence="3">
    <location>
        <begin position="19"/>
        <end position="540"/>
    </location>
</feature>
<proteinExistence type="predicted"/>
<dbReference type="Gene3D" id="3.40.50.150">
    <property type="entry name" value="Vaccinia Virus protein VP39"/>
    <property type="match status" value="1"/>
</dbReference>
<dbReference type="PRINTS" id="PR00507">
    <property type="entry name" value="N12N6MTFRASE"/>
</dbReference>
<dbReference type="CDD" id="cd02440">
    <property type="entry name" value="AdoMet_MTases"/>
    <property type="match status" value="1"/>
</dbReference>
<evidence type="ECO:0000256" key="2">
    <source>
        <dbReference type="ARBA" id="ARBA00022679"/>
    </source>
</evidence>
<dbReference type="InterPro" id="IPR029063">
    <property type="entry name" value="SAM-dependent_MTases_sf"/>
</dbReference>
<organism evidence="5 6">
    <name type="scientific">Prymnesium parvum</name>
    <name type="common">Toxic golden alga</name>
    <dbReference type="NCBI Taxonomy" id="97485"/>
    <lineage>
        <taxon>Eukaryota</taxon>
        <taxon>Haptista</taxon>
        <taxon>Haptophyta</taxon>
        <taxon>Prymnesiophyceae</taxon>
        <taxon>Prymnesiales</taxon>
        <taxon>Prymnesiaceae</taxon>
        <taxon>Prymnesium</taxon>
    </lineage>
</organism>